<dbReference type="EMBL" id="VUJU01001718">
    <property type="protein sequence ID" value="KAF0764102.1"/>
    <property type="molecule type" value="Genomic_DNA"/>
</dbReference>
<accession>A0A6G0Z1P7</accession>
<evidence type="ECO:0000313" key="1">
    <source>
        <dbReference type="EMBL" id="KAF0764102.1"/>
    </source>
</evidence>
<feature type="non-terminal residue" evidence="1">
    <location>
        <position position="1"/>
    </location>
</feature>
<protein>
    <submittedName>
        <fullName evidence="1">Uncharacterized protein</fullName>
    </submittedName>
</protein>
<dbReference type="OrthoDB" id="3598281at2759"/>
<dbReference type="Proteomes" id="UP000478052">
    <property type="component" value="Unassembled WGS sequence"/>
</dbReference>
<gene>
    <name evidence="1" type="ORF">FWK35_00013348</name>
</gene>
<comment type="caution">
    <text evidence="1">The sequence shown here is derived from an EMBL/GenBank/DDBJ whole genome shotgun (WGS) entry which is preliminary data.</text>
</comment>
<keyword evidence="2" id="KW-1185">Reference proteome</keyword>
<feature type="non-terminal residue" evidence="1">
    <location>
        <position position="186"/>
    </location>
</feature>
<sequence length="186" mass="21409">HNVEICQKSYAQLNEPNKNIRSLILSSPLCSTALEIAPSVNNRNIVQSQSIPSKIVNFELCNILNSTQNSLIVDYYKSHNCLNDHIRTLLVEIIIQELITKKILMPVALAENIANQIQRLFSSELKENYFIKEPEEDIQLILNQIKHDNCSLPELERHWSSTVNRRLNDTYSKGHNSGNNKRMEEL</sequence>
<reference evidence="1 2" key="1">
    <citation type="submission" date="2019-08" db="EMBL/GenBank/DDBJ databases">
        <title>Whole genome of Aphis craccivora.</title>
        <authorList>
            <person name="Voronova N.V."/>
            <person name="Shulinski R.S."/>
            <person name="Bandarenka Y.V."/>
            <person name="Zhorov D.G."/>
            <person name="Warner D."/>
        </authorList>
    </citation>
    <scope>NUCLEOTIDE SEQUENCE [LARGE SCALE GENOMIC DNA]</scope>
    <source>
        <strain evidence="1">180601</strain>
        <tissue evidence="1">Whole Body</tissue>
    </source>
</reference>
<dbReference type="AlphaFoldDB" id="A0A6G0Z1P7"/>
<evidence type="ECO:0000313" key="2">
    <source>
        <dbReference type="Proteomes" id="UP000478052"/>
    </source>
</evidence>
<proteinExistence type="predicted"/>
<organism evidence="1 2">
    <name type="scientific">Aphis craccivora</name>
    <name type="common">Cowpea aphid</name>
    <dbReference type="NCBI Taxonomy" id="307492"/>
    <lineage>
        <taxon>Eukaryota</taxon>
        <taxon>Metazoa</taxon>
        <taxon>Ecdysozoa</taxon>
        <taxon>Arthropoda</taxon>
        <taxon>Hexapoda</taxon>
        <taxon>Insecta</taxon>
        <taxon>Pterygota</taxon>
        <taxon>Neoptera</taxon>
        <taxon>Paraneoptera</taxon>
        <taxon>Hemiptera</taxon>
        <taxon>Sternorrhyncha</taxon>
        <taxon>Aphidomorpha</taxon>
        <taxon>Aphidoidea</taxon>
        <taxon>Aphididae</taxon>
        <taxon>Aphidini</taxon>
        <taxon>Aphis</taxon>
        <taxon>Aphis</taxon>
    </lineage>
</organism>
<name>A0A6G0Z1P7_APHCR</name>